<keyword evidence="1" id="KW-0723">Serine/threonine-protein kinase</keyword>
<feature type="domain" description="Histidine kinase/HSP90-like ATPase" evidence="2">
    <location>
        <begin position="8"/>
        <end position="123"/>
    </location>
</feature>
<name>A0ABS7QRJ7_9ACTN</name>
<dbReference type="GO" id="GO:0005524">
    <property type="term" value="F:ATP binding"/>
    <property type="evidence" value="ECO:0007669"/>
    <property type="project" value="UniProtKB-KW"/>
</dbReference>
<evidence type="ECO:0000313" key="4">
    <source>
        <dbReference type="Proteomes" id="UP001198565"/>
    </source>
</evidence>
<dbReference type="EMBL" id="JAINVZ010000004">
    <property type="protein sequence ID" value="MBY8885000.1"/>
    <property type="molecule type" value="Genomic_DNA"/>
</dbReference>
<dbReference type="InterPro" id="IPR003594">
    <property type="entry name" value="HATPase_dom"/>
</dbReference>
<comment type="caution">
    <text evidence="3">The sequence shown here is derived from an EMBL/GenBank/DDBJ whole genome shotgun (WGS) entry which is preliminary data.</text>
</comment>
<evidence type="ECO:0000259" key="2">
    <source>
        <dbReference type="Pfam" id="PF13581"/>
    </source>
</evidence>
<dbReference type="PANTHER" id="PTHR35526:SF3">
    <property type="entry name" value="ANTI-SIGMA-F FACTOR RSBW"/>
    <property type="match status" value="1"/>
</dbReference>
<keyword evidence="4" id="KW-1185">Reference proteome</keyword>
<protein>
    <submittedName>
        <fullName evidence="3">ATP-binding protein</fullName>
    </submittedName>
</protein>
<keyword evidence="3" id="KW-0067">ATP-binding</keyword>
<proteinExistence type="predicted"/>
<accession>A0ABS7QRJ7</accession>
<dbReference type="SUPFAM" id="SSF55874">
    <property type="entry name" value="ATPase domain of HSP90 chaperone/DNA topoisomerase II/histidine kinase"/>
    <property type="match status" value="1"/>
</dbReference>
<dbReference type="Gene3D" id="3.30.565.10">
    <property type="entry name" value="Histidine kinase-like ATPase, C-terminal domain"/>
    <property type="match status" value="1"/>
</dbReference>
<dbReference type="Proteomes" id="UP001198565">
    <property type="component" value="Unassembled WGS sequence"/>
</dbReference>
<gene>
    <name evidence="3" type="ORF">K7472_09100</name>
</gene>
<organism evidence="3 4">
    <name type="scientific">Streptantibioticus parmotrematis</name>
    <dbReference type="NCBI Taxonomy" id="2873249"/>
    <lineage>
        <taxon>Bacteria</taxon>
        <taxon>Bacillati</taxon>
        <taxon>Actinomycetota</taxon>
        <taxon>Actinomycetes</taxon>
        <taxon>Kitasatosporales</taxon>
        <taxon>Streptomycetaceae</taxon>
        <taxon>Streptantibioticus</taxon>
    </lineage>
</organism>
<keyword evidence="3" id="KW-0547">Nucleotide-binding</keyword>
<dbReference type="CDD" id="cd16936">
    <property type="entry name" value="HATPase_RsbW-like"/>
    <property type="match status" value="1"/>
</dbReference>
<dbReference type="InterPro" id="IPR050267">
    <property type="entry name" value="Anti-sigma-factor_SerPK"/>
</dbReference>
<dbReference type="PANTHER" id="PTHR35526">
    <property type="entry name" value="ANTI-SIGMA-F FACTOR RSBW-RELATED"/>
    <property type="match status" value="1"/>
</dbReference>
<sequence>MCTHRRTFPGRPANVRDARHWALRLLANDLRADDAALIVTELAGNATRHTASGDQGGTFHVALDLTARALTISVTDSGTAKTTPHIDRPTTDDPHGRGLAIVTALADHLEVRGDEAGHTVIARLLQRQTVASTTC</sequence>
<evidence type="ECO:0000256" key="1">
    <source>
        <dbReference type="ARBA" id="ARBA00022527"/>
    </source>
</evidence>
<reference evidence="3 4" key="1">
    <citation type="submission" date="2021-08" db="EMBL/GenBank/DDBJ databases">
        <title>Streptomyces sp. PTM05 isolated from lichen.</title>
        <authorList>
            <person name="Somphong A."/>
            <person name="Phongsopitanun W."/>
            <person name="Tanasupawat S."/>
        </authorList>
    </citation>
    <scope>NUCLEOTIDE SEQUENCE [LARGE SCALE GENOMIC DNA]</scope>
    <source>
        <strain evidence="3 4">Ptm05</strain>
    </source>
</reference>
<keyword evidence="1" id="KW-0808">Transferase</keyword>
<dbReference type="Pfam" id="PF13581">
    <property type="entry name" value="HATPase_c_2"/>
    <property type="match status" value="1"/>
</dbReference>
<dbReference type="RefSeq" id="WP_222975916.1">
    <property type="nucleotide sequence ID" value="NZ_JAINVZ010000004.1"/>
</dbReference>
<keyword evidence="1" id="KW-0418">Kinase</keyword>
<dbReference type="InterPro" id="IPR036890">
    <property type="entry name" value="HATPase_C_sf"/>
</dbReference>
<evidence type="ECO:0000313" key="3">
    <source>
        <dbReference type="EMBL" id="MBY8885000.1"/>
    </source>
</evidence>